<dbReference type="Proteomes" id="UP001220610">
    <property type="component" value="Chromosome"/>
</dbReference>
<dbReference type="NCBIfam" id="NF033711">
    <property type="entry name" value="T9SS_PorQ"/>
    <property type="match status" value="1"/>
</dbReference>
<name>A0AAJ5WU01_9BACT</name>
<accession>A0AAJ5WU01</accession>
<proteinExistence type="predicted"/>
<dbReference type="EMBL" id="CP119311">
    <property type="protein sequence ID" value="WEK38186.1"/>
    <property type="molecule type" value="Genomic_DNA"/>
</dbReference>
<reference evidence="1" key="1">
    <citation type="submission" date="2023-03" db="EMBL/GenBank/DDBJ databases">
        <title>Andean soil-derived lignocellulolytic bacterial consortium as a source of novel taxa and putative plastic-active enzymes.</title>
        <authorList>
            <person name="Diaz-Garcia L."/>
            <person name="Chuvochina M."/>
            <person name="Feuerriegel G."/>
            <person name="Bunk B."/>
            <person name="Sproer C."/>
            <person name="Streit W.R."/>
            <person name="Rodriguez L.M."/>
            <person name="Overmann J."/>
            <person name="Jimenez D.J."/>
        </authorList>
    </citation>
    <scope>NUCLEOTIDE SEQUENCE</scope>
    <source>
        <strain evidence="1">MAG 7</strain>
    </source>
</reference>
<dbReference type="AlphaFoldDB" id="A0AAJ5WU01"/>
<dbReference type="NCBIfam" id="NF033709">
    <property type="entry name" value="PorV_fam"/>
    <property type="match status" value="1"/>
</dbReference>
<organism evidence="1 2">
    <name type="scientific">Candidatus Pseudobacter hemicellulosilyticus</name>
    <dbReference type="NCBI Taxonomy" id="3121375"/>
    <lineage>
        <taxon>Bacteria</taxon>
        <taxon>Pseudomonadati</taxon>
        <taxon>Bacteroidota</taxon>
        <taxon>Chitinophagia</taxon>
        <taxon>Chitinophagales</taxon>
        <taxon>Chitinophagaceae</taxon>
        <taxon>Pseudobacter</taxon>
    </lineage>
</organism>
<protein>
    <submittedName>
        <fullName evidence="1">Type IX secretion system protein PorQ</fullName>
    </submittedName>
</protein>
<evidence type="ECO:0000313" key="1">
    <source>
        <dbReference type="EMBL" id="WEK38186.1"/>
    </source>
</evidence>
<evidence type="ECO:0000313" key="2">
    <source>
        <dbReference type="Proteomes" id="UP001220610"/>
    </source>
</evidence>
<sequence length="338" mass="37266">MFINYALNAQTLGGNSVFNFLRLSNTPQLSALGGINTTPQSNDIGMAWHTPSLLRPDMHTQVNAVFNILPGDIKSYHLMAGYHARDWGTSFALGVQYLNYGEIPATDAAGNTMGQLRPSDYVVQLSASRAYGERWYYGASLKFIQSSYGEYRASGLALDASLSYQDTAALLQVSLVLKNMGAQLKAYAGTQKTELPFDIQAGISKKLANAPLQFSITAHHLHQFDILYEDSSFNQVSGLEPATKTGNKFPEQLFRHVVLGVQAWLTDKVELSAGYNHLRRKELNIGNAGNGLNGFSLGVGLLFKKIQLRYARSHYQRQLTYNQVGLSFAMTGNGHDRQ</sequence>
<gene>
    <name evidence="1" type="primary">porQ</name>
    <name evidence="1" type="ORF">P0Y53_11830</name>
</gene>